<sequence>MSGFSQNSLTLGPSYWARYWQLAGAALILLALGLLLSQPELQLGLLLLLLGGGWYGWRRPVAAKVSALRWRQQDWWLWQDGRWQWMAPRQAWLSPWLIILYTPQPLLIWRDACQPDDFRRLRVRLLWQGLASPKRG</sequence>
<organism evidence="2 3">
    <name type="scientific">Balneatrix alpica</name>
    <dbReference type="NCBI Taxonomy" id="75684"/>
    <lineage>
        <taxon>Bacteria</taxon>
        <taxon>Pseudomonadati</taxon>
        <taxon>Pseudomonadota</taxon>
        <taxon>Gammaproteobacteria</taxon>
        <taxon>Oceanospirillales</taxon>
        <taxon>Balneatrichaceae</taxon>
        <taxon>Balneatrix</taxon>
    </lineage>
</organism>
<reference evidence="2 3" key="1">
    <citation type="submission" date="2024-09" db="EMBL/GenBank/DDBJ databases">
        <authorList>
            <person name="Sun Q."/>
            <person name="Mori K."/>
        </authorList>
    </citation>
    <scope>NUCLEOTIDE SEQUENCE [LARGE SCALE GENOMIC DNA]</scope>
    <source>
        <strain evidence="2 3">ATCC 51285</strain>
    </source>
</reference>
<accession>A0ABV5ZBN5</accession>
<dbReference type="RefSeq" id="WP_027313977.1">
    <property type="nucleotide sequence ID" value="NZ_JAUESS010000010.1"/>
</dbReference>
<keyword evidence="3" id="KW-1185">Reference proteome</keyword>
<evidence type="ECO:0000313" key="3">
    <source>
        <dbReference type="Proteomes" id="UP001589628"/>
    </source>
</evidence>
<name>A0ABV5ZBN5_9GAMM</name>
<dbReference type="InterPro" id="IPR009883">
    <property type="entry name" value="YgfX"/>
</dbReference>
<comment type="caution">
    <text evidence="2">The sequence shown here is derived from an EMBL/GenBank/DDBJ whole genome shotgun (WGS) entry which is preliminary data.</text>
</comment>
<gene>
    <name evidence="2" type="ORF">ACFFLH_05890</name>
</gene>
<keyword evidence="1" id="KW-1133">Transmembrane helix</keyword>
<evidence type="ECO:0000256" key="1">
    <source>
        <dbReference type="SAM" id="Phobius"/>
    </source>
</evidence>
<keyword evidence="1" id="KW-0472">Membrane</keyword>
<evidence type="ECO:0000313" key="2">
    <source>
        <dbReference type="EMBL" id="MFB9885934.1"/>
    </source>
</evidence>
<proteinExistence type="predicted"/>
<keyword evidence="1" id="KW-0812">Transmembrane</keyword>
<dbReference type="Proteomes" id="UP001589628">
    <property type="component" value="Unassembled WGS sequence"/>
</dbReference>
<dbReference type="EMBL" id="JBHLZN010000001">
    <property type="protein sequence ID" value="MFB9885934.1"/>
    <property type="molecule type" value="Genomic_DNA"/>
</dbReference>
<feature type="transmembrane region" description="Helical" evidence="1">
    <location>
        <begin position="19"/>
        <end position="36"/>
    </location>
</feature>
<protein>
    <submittedName>
        <fullName evidence="2">Protein YgfX</fullName>
    </submittedName>
</protein>
<dbReference type="Pfam" id="PF07254">
    <property type="entry name" value="Cpta_toxin"/>
    <property type="match status" value="1"/>
</dbReference>